<feature type="compositionally biased region" description="Basic residues" evidence="1">
    <location>
        <begin position="48"/>
        <end position="63"/>
    </location>
</feature>
<gene>
    <name evidence="2" type="ORF">NC653_025396</name>
</gene>
<dbReference type="PANTHER" id="PTHR35831">
    <property type="entry name" value="OS01G0642200 PROTEIN"/>
    <property type="match status" value="1"/>
</dbReference>
<sequence length="63" mass="6769">MSSLKATKPVGTQPTEPVKEEPAAKSSSSAPKVPASKPVSMKQDRKVREHKKKAPGSRKPAFK</sequence>
<dbReference type="AlphaFoldDB" id="A0AAD6MB62"/>
<protein>
    <submittedName>
        <fullName evidence="2">Uncharacterized protein</fullName>
    </submittedName>
</protein>
<keyword evidence="3" id="KW-1185">Reference proteome</keyword>
<feature type="region of interest" description="Disordered" evidence="1">
    <location>
        <begin position="1"/>
        <end position="63"/>
    </location>
</feature>
<feature type="compositionally biased region" description="Low complexity" evidence="1">
    <location>
        <begin position="24"/>
        <end position="40"/>
    </location>
</feature>
<feature type="compositionally biased region" description="Polar residues" evidence="1">
    <location>
        <begin position="1"/>
        <end position="15"/>
    </location>
</feature>
<organism evidence="2 3">
    <name type="scientific">Populus alba x Populus x berolinensis</name>
    <dbReference type="NCBI Taxonomy" id="444605"/>
    <lineage>
        <taxon>Eukaryota</taxon>
        <taxon>Viridiplantae</taxon>
        <taxon>Streptophyta</taxon>
        <taxon>Embryophyta</taxon>
        <taxon>Tracheophyta</taxon>
        <taxon>Spermatophyta</taxon>
        <taxon>Magnoliopsida</taxon>
        <taxon>eudicotyledons</taxon>
        <taxon>Gunneridae</taxon>
        <taxon>Pentapetalae</taxon>
        <taxon>rosids</taxon>
        <taxon>fabids</taxon>
        <taxon>Malpighiales</taxon>
        <taxon>Salicaceae</taxon>
        <taxon>Saliceae</taxon>
        <taxon>Populus</taxon>
    </lineage>
</organism>
<comment type="caution">
    <text evidence="2">The sequence shown here is derived from an EMBL/GenBank/DDBJ whole genome shotgun (WGS) entry which is preliminary data.</text>
</comment>
<evidence type="ECO:0000313" key="3">
    <source>
        <dbReference type="Proteomes" id="UP001164929"/>
    </source>
</evidence>
<evidence type="ECO:0000313" key="2">
    <source>
        <dbReference type="EMBL" id="KAJ6982273.1"/>
    </source>
</evidence>
<accession>A0AAD6MB62</accession>
<proteinExistence type="predicted"/>
<evidence type="ECO:0000256" key="1">
    <source>
        <dbReference type="SAM" id="MobiDB-lite"/>
    </source>
</evidence>
<reference evidence="2" key="1">
    <citation type="journal article" date="2023" name="Mol. Ecol. Resour.">
        <title>Chromosome-level genome assembly of a triploid poplar Populus alba 'Berolinensis'.</title>
        <authorList>
            <person name="Chen S."/>
            <person name="Yu Y."/>
            <person name="Wang X."/>
            <person name="Wang S."/>
            <person name="Zhang T."/>
            <person name="Zhou Y."/>
            <person name="He R."/>
            <person name="Meng N."/>
            <person name="Wang Y."/>
            <person name="Liu W."/>
            <person name="Liu Z."/>
            <person name="Liu J."/>
            <person name="Guo Q."/>
            <person name="Huang H."/>
            <person name="Sederoff R.R."/>
            <person name="Wang G."/>
            <person name="Qu G."/>
            <person name="Chen S."/>
        </authorList>
    </citation>
    <scope>NUCLEOTIDE SEQUENCE</scope>
    <source>
        <strain evidence="2">SC-2020</strain>
    </source>
</reference>
<name>A0AAD6MB62_9ROSI</name>
<dbReference type="Proteomes" id="UP001164929">
    <property type="component" value="Chromosome 10"/>
</dbReference>
<dbReference type="PANTHER" id="PTHR35831:SF2">
    <property type="entry name" value="OS01G0642200 PROTEIN"/>
    <property type="match status" value="1"/>
</dbReference>
<dbReference type="EMBL" id="JAQIZT010000010">
    <property type="protein sequence ID" value="KAJ6982273.1"/>
    <property type="molecule type" value="Genomic_DNA"/>
</dbReference>